<geneLocation type="plasmid" evidence="5">
    <name>unnamed</name>
</geneLocation>
<comment type="caution">
    <text evidence="5">The sequence shown here is derived from an EMBL/GenBank/DDBJ whole genome shotgun (WGS) entry which is preliminary data.</text>
</comment>
<dbReference type="SMART" id="SM00922">
    <property type="entry name" value="MR_MLE"/>
    <property type="match status" value="1"/>
</dbReference>
<evidence type="ECO:0000259" key="4">
    <source>
        <dbReference type="SMART" id="SM00922"/>
    </source>
</evidence>
<evidence type="ECO:0000256" key="1">
    <source>
        <dbReference type="ARBA" id="ARBA00001946"/>
    </source>
</evidence>
<dbReference type="EMBL" id="JAKVIN010000013">
    <property type="protein sequence ID" value="MCJ8151923.1"/>
    <property type="molecule type" value="Genomic_DNA"/>
</dbReference>
<comment type="cofactor">
    <cofactor evidence="1">
        <name>Mg(2+)</name>
        <dbReference type="ChEBI" id="CHEBI:18420"/>
    </cofactor>
</comment>
<dbReference type="RefSeq" id="WP_241605566.1">
    <property type="nucleotide sequence ID" value="NZ_JAKVIN010000013.1"/>
</dbReference>
<dbReference type="InterPro" id="IPR013342">
    <property type="entry name" value="Mandelate_racemase_C"/>
</dbReference>
<dbReference type="InterPro" id="IPR046945">
    <property type="entry name" value="RHMD-like"/>
</dbReference>
<dbReference type="Gene3D" id="3.20.20.120">
    <property type="entry name" value="Enolase-like C-terminal domain"/>
    <property type="match status" value="1"/>
</dbReference>
<keyword evidence="5" id="KW-0614">Plasmid</keyword>
<organism evidence="5 6">
    <name type="scientific">Shinella sedimenti</name>
    <dbReference type="NCBI Taxonomy" id="2919913"/>
    <lineage>
        <taxon>Bacteria</taxon>
        <taxon>Pseudomonadati</taxon>
        <taxon>Pseudomonadota</taxon>
        <taxon>Alphaproteobacteria</taxon>
        <taxon>Hyphomicrobiales</taxon>
        <taxon>Rhizobiaceae</taxon>
        <taxon>Shinella</taxon>
    </lineage>
</organism>
<dbReference type="Pfam" id="PF02746">
    <property type="entry name" value="MR_MLE_N"/>
    <property type="match status" value="1"/>
</dbReference>
<keyword evidence="3" id="KW-0460">Magnesium</keyword>
<evidence type="ECO:0000256" key="2">
    <source>
        <dbReference type="ARBA" id="ARBA00022723"/>
    </source>
</evidence>
<dbReference type="Proteomes" id="UP001201844">
    <property type="component" value="Unassembled WGS sequence"/>
</dbReference>
<dbReference type="PANTHER" id="PTHR13794:SF58">
    <property type="entry name" value="MITOCHONDRIAL ENOLASE SUPERFAMILY MEMBER 1"/>
    <property type="match status" value="1"/>
</dbReference>
<dbReference type="SUPFAM" id="SSF54826">
    <property type="entry name" value="Enolase N-terminal domain-like"/>
    <property type="match status" value="1"/>
</dbReference>
<dbReference type="SUPFAM" id="SSF51604">
    <property type="entry name" value="Enolase C-terminal domain-like"/>
    <property type="match status" value="1"/>
</dbReference>
<dbReference type="InterPro" id="IPR029065">
    <property type="entry name" value="Enolase_C-like"/>
</dbReference>
<accession>A0ABT0CTJ2</accession>
<dbReference type="SFLD" id="SFLDG00179">
    <property type="entry name" value="mandelate_racemase"/>
    <property type="match status" value="1"/>
</dbReference>
<dbReference type="InterPro" id="IPR029017">
    <property type="entry name" value="Enolase-like_N"/>
</dbReference>
<dbReference type="InterPro" id="IPR013341">
    <property type="entry name" value="Mandelate_racemase_N_dom"/>
</dbReference>
<dbReference type="Gene3D" id="3.30.390.10">
    <property type="entry name" value="Enolase-like, N-terminal domain"/>
    <property type="match status" value="1"/>
</dbReference>
<evidence type="ECO:0000313" key="5">
    <source>
        <dbReference type="EMBL" id="MCJ8151923.1"/>
    </source>
</evidence>
<protein>
    <submittedName>
        <fullName evidence="5">Mandelate racemase/muconate lactonizing enzyme family protein</fullName>
    </submittedName>
</protein>
<proteinExistence type="predicted"/>
<sequence length="383" mass="42456">MKINIIKARAVSVPVARPTRIAKRVLDKRDYLVVEVAGDESEVIGSGYVYTGTRGGAVAAKIVAELLSPVLIGADADDIWGHWDRMYQETLLTGRQGIVLRAISAVDMALWDLAAKRRSLPLCVMLGGAVRPVPAYASGGYYRPDDGDWADAVHREIRFNIDHGFSDHKIKVGGLSIKEDADRVRAAIDAMDGHGRLALDANNAYRDYSEALLAARAFEKAAGDSGLWWFEEPLSPDDYDGHTELARRLETPVATGEIHQTRHEFRRLIEKRSADILQPDVGVLGGVSEWIRITRAAESFGISVAPHWHANAHSQLAAATPNCIAVEHFLLEKDIYNFERIVTRETRQAYKDGQLILTDRAGWGFEFDCAVLDEFTVEKFMSS</sequence>
<dbReference type="Pfam" id="PF13378">
    <property type="entry name" value="MR_MLE_C"/>
    <property type="match status" value="1"/>
</dbReference>
<evidence type="ECO:0000256" key="3">
    <source>
        <dbReference type="ARBA" id="ARBA00022842"/>
    </source>
</evidence>
<dbReference type="InterPro" id="IPR036849">
    <property type="entry name" value="Enolase-like_C_sf"/>
</dbReference>
<dbReference type="SFLD" id="SFLDS00001">
    <property type="entry name" value="Enolase"/>
    <property type="match status" value="1"/>
</dbReference>
<dbReference type="PANTHER" id="PTHR13794">
    <property type="entry name" value="ENOLASE SUPERFAMILY, MANDELATE RACEMASE"/>
    <property type="match status" value="1"/>
</dbReference>
<feature type="domain" description="Mandelate racemase/muconate lactonizing enzyme C-terminal" evidence="4">
    <location>
        <begin position="150"/>
        <end position="252"/>
    </location>
</feature>
<gene>
    <name evidence="5" type="ORF">MKI86_22580</name>
</gene>
<dbReference type="CDD" id="cd03316">
    <property type="entry name" value="MR_like"/>
    <property type="match status" value="1"/>
</dbReference>
<reference evidence="5 6" key="1">
    <citation type="submission" date="2022-02" db="EMBL/GenBank/DDBJ databases">
        <title>Shinella B3.7 sp. nov., isolated from Sediment (Zhairuo Island).</title>
        <authorList>
            <person name="Chen G."/>
        </authorList>
    </citation>
    <scope>NUCLEOTIDE SEQUENCE [LARGE SCALE GENOMIC DNA]</scope>
    <source>
        <strain evidence="5 6">B3.7</strain>
        <plasmid evidence="5">unnamed</plasmid>
    </source>
</reference>
<keyword evidence="2" id="KW-0479">Metal-binding</keyword>
<evidence type="ECO:0000313" key="6">
    <source>
        <dbReference type="Proteomes" id="UP001201844"/>
    </source>
</evidence>
<keyword evidence="6" id="KW-1185">Reference proteome</keyword>
<name>A0ABT0CTJ2_9HYPH</name>